<dbReference type="AlphaFoldDB" id="S8AKF7"/>
<feature type="chain" id="PRO_5004560699" description="Purine nucleoside permease" evidence="1">
    <location>
        <begin position="22"/>
        <end position="431"/>
    </location>
</feature>
<sequence length="431" mass="46493">MRLLNIITGLVGFAGFASTTATQYGLPKHRSYRYGAGNAKRELQTTKQNRNFLPGRAGDVGEIIKPKVMIVAMFDLEANAFLNNNMPSLYGVNVTVPGFSPLYPQVHCTSAGDICHMTTGEGEINAAASVSALTYSRLFDLTNTYFLIGGVSGINPYFGTTGSVTFPRYAVQLTLQYEIDSRQLPNGGGGFSSGYFTLVSFGLEYDATWVNGLLNISSGSLGTKTFKNNVYPSVIYGTEVFELNDALRKRAFSVAKQAKLQDTDEAAAYRKKYQFSPAKDPPGVVMCDTGTADTWWTGSILADAFSNLTNLLTNGTGQYCTTQQEDNAILAVLVRAAAAELVDFARIVVMRTGSDFDRAPPGTDELYNLLQAPQGGFPSALANIYVAGVEVANDIVRNWQSAFENGIQPTNYIGDILNTLGSPNGYKPDIG</sequence>
<organism evidence="2 3">
    <name type="scientific">Dactylellina haptotyla (strain CBS 200.50)</name>
    <name type="common">Nematode-trapping fungus</name>
    <name type="synonym">Monacrosporium haptotylum</name>
    <dbReference type="NCBI Taxonomy" id="1284197"/>
    <lineage>
        <taxon>Eukaryota</taxon>
        <taxon>Fungi</taxon>
        <taxon>Dikarya</taxon>
        <taxon>Ascomycota</taxon>
        <taxon>Pezizomycotina</taxon>
        <taxon>Orbiliomycetes</taxon>
        <taxon>Orbiliales</taxon>
        <taxon>Orbiliaceae</taxon>
        <taxon>Dactylellina</taxon>
    </lineage>
</organism>
<dbReference type="OrthoDB" id="2331083at2759"/>
<keyword evidence="1" id="KW-0732">Signal</keyword>
<dbReference type="Pfam" id="PF06516">
    <property type="entry name" value="NUP"/>
    <property type="match status" value="1"/>
</dbReference>
<dbReference type="GO" id="GO:0055085">
    <property type="term" value="P:transmembrane transport"/>
    <property type="evidence" value="ECO:0007669"/>
    <property type="project" value="InterPro"/>
</dbReference>
<evidence type="ECO:0000313" key="2">
    <source>
        <dbReference type="EMBL" id="EPS43430.1"/>
    </source>
</evidence>
<dbReference type="HOGENOM" id="CLU_031475_0_1_1"/>
<comment type="caution">
    <text evidence="2">The sequence shown here is derived from an EMBL/GenBank/DDBJ whole genome shotgun (WGS) entry which is preliminary data.</text>
</comment>
<name>S8AKF7_DACHA</name>
<dbReference type="OMA" id="GRFVMTN"/>
<gene>
    <name evidence="2" type="ORF">H072_2582</name>
</gene>
<feature type="signal peptide" evidence="1">
    <location>
        <begin position="1"/>
        <end position="21"/>
    </location>
</feature>
<dbReference type="Proteomes" id="UP000015100">
    <property type="component" value="Unassembled WGS sequence"/>
</dbReference>
<dbReference type="EMBL" id="AQGS01000078">
    <property type="protein sequence ID" value="EPS43430.1"/>
    <property type="molecule type" value="Genomic_DNA"/>
</dbReference>
<accession>S8AKF7</accession>
<dbReference type="eggNOG" id="ENOG502QQPU">
    <property type="taxonomic scope" value="Eukaryota"/>
</dbReference>
<keyword evidence="3" id="KW-1185">Reference proteome</keyword>
<dbReference type="STRING" id="1284197.S8AKF7"/>
<evidence type="ECO:0000313" key="3">
    <source>
        <dbReference type="Proteomes" id="UP000015100"/>
    </source>
</evidence>
<evidence type="ECO:0008006" key="4">
    <source>
        <dbReference type="Google" id="ProtNLM"/>
    </source>
</evidence>
<reference evidence="2 3" key="1">
    <citation type="journal article" date="2013" name="PLoS Genet.">
        <title>Genomic mechanisms accounting for the adaptation to parasitism in nematode-trapping fungi.</title>
        <authorList>
            <person name="Meerupati T."/>
            <person name="Andersson K.M."/>
            <person name="Friman E."/>
            <person name="Kumar D."/>
            <person name="Tunlid A."/>
            <person name="Ahren D."/>
        </authorList>
    </citation>
    <scope>NUCLEOTIDE SEQUENCE [LARGE SCALE GENOMIC DNA]</scope>
    <source>
        <strain evidence="2 3">CBS 200.50</strain>
    </source>
</reference>
<dbReference type="GO" id="GO:0005783">
    <property type="term" value="C:endoplasmic reticulum"/>
    <property type="evidence" value="ECO:0007669"/>
    <property type="project" value="TreeGrafter"/>
</dbReference>
<dbReference type="InterPro" id="IPR009486">
    <property type="entry name" value="Pur_nuclsid_perm"/>
</dbReference>
<reference evidence="3" key="2">
    <citation type="submission" date="2013-04" db="EMBL/GenBank/DDBJ databases">
        <title>Genomic mechanisms accounting for the adaptation to parasitism in nematode-trapping fungi.</title>
        <authorList>
            <person name="Ahren D.G."/>
        </authorList>
    </citation>
    <scope>NUCLEOTIDE SEQUENCE [LARGE SCALE GENOMIC DNA]</scope>
    <source>
        <strain evidence="3">CBS 200.50</strain>
    </source>
</reference>
<evidence type="ECO:0000256" key="1">
    <source>
        <dbReference type="SAM" id="SignalP"/>
    </source>
</evidence>
<proteinExistence type="predicted"/>
<dbReference type="PANTHER" id="PTHR38643:SF1">
    <property type="entry name" value="PURINE NUCLEOSIDE PERMEASE C285.05-RELATED"/>
    <property type="match status" value="1"/>
</dbReference>
<protein>
    <recommendedName>
        <fullName evidence="4">Purine nucleoside permease</fullName>
    </recommendedName>
</protein>
<dbReference type="PANTHER" id="PTHR38643">
    <property type="entry name" value="PURINE NUCLEOSIDE PERMEASE C285.05-RELATED"/>
    <property type="match status" value="1"/>
</dbReference>